<evidence type="ECO:0000256" key="3">
    <source>
        <dbReference type="ARBA" id="ARBA00012891"/>
    </source>
</evidence>
<evidence type="ECO:0000256" key="9">
    <source>
        <dbReference type="SAM" id="MobiDB-lite"/>
    </source>
</evidence>
<dbReference type="Gene3D" id="2.170.11.10">
    <property type="entry name" value="DNA Topoisomerase I, domain 2"/>
    <property type="match status" value="1"/>
</dbReference>
<evidence type="ECO:0000256" key="7">
    <source>
        <dbReference type="PROSITE-ProRule" id="PRU01382"/>
    </source>
</evidence>
<feature type="region of interest" description="Disordered" evidence="9">
    <location>
        <begin position="38"/>
        <end position="90"/>
    </location>
</feature>
<evidence type="ECO:0000256" key="5">
    <source>
        <dbReference type="ARBA" id="ARBA00023125"/>
    </source>
</evidence>
<feature type="coiled-coil region" evidence="8">
    <location>
        <begin position="102"/>
        <end position="129"/>
    </location>
</feature>
<dbReference type="GO" id="GO:0006265">
    <property type="term" value="P:DNA topological change"/>
    <property type="evidence" value="ECO:0007669"/>
    <property type="project" value="UniProtKB-UniRule"/>
</dbReference>
<proteinExistence type="inferred from homology"/>
<evidence type="ECO:0000256" key="4">
    <source>
        <dbReference type="ARBA" id="ARBA00023029"/>
    </source>
</evidence>
<dbReference type="GO" id="GO:0003917">
    <property type="term" value="F:DNA topoisomerase type I (single strand cut, ATP-independent) activity"/>
    <property type="evidence" value="ECO:0007669"/>
    <property type="project" value="UniProtKB-UniRule"/>
</dbReference>
<feature type="compositionally biased region" description="Basic and acidic residues" evidence="9">
    <location>
        <begin position="38"/>
        <end position="49"/>
    </location>
</feature>
<dbReference type="Pfam" id="PF02919">
    <property type="entry name" value="Topoisom_I_N"/>
    <property type="match status" value="1"/>
</dbReference>
<dbReference type="InterPro" id="IPR013030">
    <property type="entry name" value="DNA_topo_DNA_db_N_dom2"/>
</dbReference>
<dbReference type="OrthoDB" id="47179at2759"/>
<dbReference type="InterPro" id="IPR051062">
    <property type="entry name" value="Topoisomerase_IB"/>
</dbReference>
<accession>A0A9Q1HNI5</accession>
<comment type="caution">
    <text evidence="11">The sequence shown here is derived from an EMBL/GenBank/DDBJ whole genome shotgun (WGS) entry which is preliminary data.</text>
</comment>
<dbReference type="InterPro" id="IPR013500">
    <property type="entry name" value="TopoI_cat_euk"/>
</dbReference>
<dbReference type="GO" id="GO:0005694">
    <property type="term" value="C:chromosome"/>
    <property type="evidence" value="ECO:0007669"/>
    <property type="project" value="InterPro"/>
</dbReference>
<dbReference type="Gene3D" id="1.10.10.41">
    <property type="entry name" value="Yeast DNA topoisomerase - domain 1"/>
    <property type="match status" value="1"/>
</dbReference>
<keyword evidence="12" id="KW-1185">Reference proteome</keyword>
<sequence>MDRRKALKKQGEEQVKAGNEKHIVKKGHKRVELLKAMAKSEQREVEAWPKMKRKTNEDEEEPEKKTKNTVEQKDLGSTKNPAEEKELNIKKHFMKIKKQKEVRRKQLKEAEYRKELAKKQKKAAELLLKDLTPKEPKEAEFLKTWPKNEKIKGSEDDEKLKEGTDCLVSWNADGYLKPVRPIKVMKKEGNQQWWEEERNEDGTKWSFLEHRGPLFPAEYKPFPDDVNFYYDGKAVKLTPRAEEVAFFYAQMLDHESTNCEVFRKNFLTDWRREMTPEESILITDLNKCDFFELFYLNKRRVDAQYTMSKEEKQVIAEANKRLTEEYGYYTLNQHRERIGNFRIEPPGLFHGQGEHAKEGMLKRRIQPEDVIINCSKQARIPEPPAGHRWKEVRHDNTVTWLASWTENIQGVSSYIMLNGSSQPQGEKDWETYELAQRLHSYVDQIRSQYYQDMDSTEMAIRQGATALYFIDKLGLSVGCEKEVSCSSLRVKNITLHKDRDGNKYMVEFDYLTKDLIRSYNKVPVTQRVYKNLENFIETKEAGDKLFDQLTTSTLNEYISSLMPGLTAKVFRTHNTSVALQKSLRELSCMSDDLSAKMLAYNRANREAAVHGNRQQADTKDFEQSMAGLHAKIDSMTQELVQAKTELTVATWKAKGCPDSKWHDEVKKKRKATRQLEDQLLKLNIQAICREEGRQIALSTMTINYPDPRITIAWCMNMNVPLERIYNESQRVKFAWAIDMTKADFEF</sequence>
<name>A0A9Q1HNI5_CONCO</name>
<protein>
    <recommendedName>
        <fullName evidence="3">DNA topoisomerase</fullName>
        <ecNumber evidence="3">5.6.2.1</ecNumber>
    </recommendedName>
</protein>
<dbReference type="InterPro" id="IPR014727">
    <property type="entry name" value="TopoI_cat_a/b-sub_euk"/>
</dbReference>
<keyword evidence="6 7" id="KW-0413">Isomerase</keyword>
<dbReference type="GO" id="GO:0006260">
    <property type="term" value="P:DNA replication"/>
    <property type="evidence" value="ECO:0007669"/>
    <property type="project" value="TreeGrafter"/>
</dbReference>
<organism evidence="11 12">
    <name type="scientific">Conger conger</name>
    <name type="common">Conger eel</name>
    <name type="synonym">Muraena conger</name>
    <dbReference type="NCBI Taxonomy" id="82655"/>
    <lineage>
        <taxon>Eukaryota</taxon>
        <taxon>Metazoa</taxon>
        <taxon>Chordata</taxon>
        <taxon>Craniata</taxon>
        <taxon>Vertebrata</taxon>
        <taxon>Euteleostomi</taxon>
        <taxon>Actinopterygii</taxon>
        <taxon>Neopterygii</taxon>
        <taxon>Teleostei</taxon>
        <taxon>Anguilliformes</taxon>
        <taxon>Congridae</taxon>
        <taxon>Conger</taxon>
    </lineage>
</organism>
<dbReference type="PROSITE" id="PS52038">
    <property type="entry name" value="TOPO_IB_2"/>
    <property type="match status" value="1"/>
</dbReference>
<dbReference type="SMART" id="SM00435">
    <property type="entry name" value="TOPEUc"/>
    <property type="match status" value="1"/>
</dbReference>
<feature type="active site" description="O-(3'-phospho-DNA)-tyrosine intermediate" evidence="7">
    <location>
        <position position="704"/>
    </location>
</feature>
<reference evidence="11" key="1">
    <citation type="journal article" date="2023" name="Science">
        <title>Genome structures resolve the early diversification of teleost fishes.</title>
        <authorList>
            <person name="Parey E."/>
            <person name="Louis A."/>
            <person name="Montfort J."/>
            <person name="Bouchez O."/>
            <person name="Roques C."/>
            <person name="Iampietro C."/>
            <person name="Lluch J."/>
            <person name="Castinel A."/>
            <person name="Donnadieu C."/>
            <person name="Desvignes T."/>
            <person name="Floi Bucao C."/>
            <person name="Jouanno E."/>
            <person name="Wen M."/>
            <person name="Mejri S."/>
            <person name="Dirks R."/>
            <person name="Jansen H."/>
            <person name="Henkel C."/>
            <person name="Chen W.J."/>
            <person name="Zahm M."/>
            <person name="Cabau C."/>
            <person name="Klopp C."/>
            <person name="Thompson A.W."/>
            <person name="Robinson-Rechavi M."/>
            <person name="Braasch I."/>
            <person name="Lecointre G."/>
            <person name="Bobe J."/>
            <person name="Postlethwait J.H."/>
            <person name="Berthelot C."/>
            <person name="Roest Crollius H."/>
            <person name="Guiguen Y."/>
        </authorList>
    </citation>
    <scope>NUCLEOTIDE SEQUENCE</scope>
    <source>
        <strain evidence="11">Concon-B</strain>
    </source>
</reference>
<feature type="domain" description="DNA topoisomerase I eukaryotic-type" evidence="10">
    <location>
        <begin position="348"/>
        <end position="718"/>
    </location>
</feature>
<dbReference type="Pfam" id="PF01028">
    <property type="entry name" value="Topoisom_I"/>
    <property type="match status" value="1"/>
</dbReference>
<dbReference type="PANTHER" id="PTHR10290">
    <property type="entry name" value="DNA TOPOISOMERASE I"/>
    <property type="match status" value="1"/>
</dbReference>
<evidence type="ECO:0000313" key="11">
    <source>
        <dbReference type="EMBL" id="KAJ8250366.1"/>
    </source>
</evidence>
<feature type="compositionally biased region" description="Basic and acidic residues" evidence="9">
    <location>
        <begin position="62"/>
        <end position="89"/>
    </location>
</feature>
<evidence type="ECO:0000256" key="6">
    <source>
        <dbReference type="ARBA" id="ARBA00023235"/>
    </source>
</evidence>
<dbReference type="Proteomes" id="UP001152803">
    <property type="component" value="Unassembled WGS sequence"/>
</dbReference>
<dbReference type="EC" id="5.6.2.1" evidence="3"/>
<comment type="similarity">
    <text evidence="2 7">Belongs to the type IB topoisomerase family.</text>
</comment>
<dbReference type="InterPro" id="IPR001631">
    <property type="entry name" value="TopoI"/>
</dbReference>
<dbReference type="FunFam" id="2.170.11.10:FF:000001">
    <property type="entry name" value="DNA topoisomerase I"/>
    <property type="match status" value="1"/>
</dbReference>
<evidence type="ECO:0000256" key="8">
    <source>
        <dbReference type="SAM" id="Coils"/>
    </source>
</evidence>
<gene>
    <name evidence="11" type="ORF">COCON_G00222880</name>
</gene>
<evidence type="ECO:0000256" key="1">
    <source>
        <dbReference type="ARBA" id="ARBA00000213"/>
    </source>
</evidence>
<dbReference type="PRINTS" id="PR00416">
    <property type="entry name" value="EUTPISMRASEI"/>
</dbReference>
<dbReference type="InterPro" id="IPR013034">
    <property type="entry name" value="DNA_topo_DNA_db_N_dom1"/>
</dbReference>
<keyword evidence="4 7" id="KW-0799">Topoisomerase</keyword>
<evidence type="ECO:0000256" key="2">
    <source>
        <dbReference type="ARBA" id="ARBA00006645"/>
    </source>
</evidence>
<dbReference type="EMBL" id="JAFJMO010000018">
    <property type="protein sequence ID" value="KAJ8250366.1"/>
    <property type="molecule type" value="Genomic_DNA"/>
</dbReference>
<dbReference type="SUPFAM" id="SSF46596">
    <property type="entry name" value="Eukaryotic DNA topoisomerase I, dispensable insert domain"/>
    <property type="match status" value="1"/>
</dbReference>
<dbReference type="Gene3D" id="1.10.132.10">
    <property type="match status" value="1"/>
</dbReference>
<dbReference type="GO" id="GO:0003677">
    <property type="term" value="F:DNA binding"/>
    <property type="evidence" value="ECO:0007669"/>
    <property type="project" value="UniProtKB-UniRule"/>
</dbReference>
<dbReference type="InterPro" id="IPR011010">
    <property type="entry name" value="DNA_brk_join_enz"/>
</dbReference>
<dbReference type="AlphaFoldDB" id="A0A9Q1HNI5"/>
<dbReference type="Gene3D" id="3.90.15.10">
    <property type="entry name" value="Topoisomerase I, Chain A, domain 3"/>
    <property type="match status" value="1"/>
</dbReference>
<dbReference type="SUPFAM" id="SSF56349">
    <property type="entry name" value="DNA breaking-rejoining enzymes"/>
    <property type="match status" value="1"/>
</dbReference>
<comment type="catalytic activity">
    <reaction evidence="1 7">
        <text>ATP-independent breakage of single-stranded DNA, followed by passage and rejoining.</text>
        <dbReference type="EC" id="5.6.2.1"/>
    </reaction>
</comment>
<dbReference type="InterPro" id="IPR025834">
    <property type="entry name" value="TopoI_C_dom"/>
</dbReference>
<dbReference type="InterPro" id="IPR008336">
    <property type="entry name" value="TopoI_DNA-bd_euk"/>
</dbReference>
<dbReference type="InterPro" id="IPR014711">
    <property type="entry name" value="TopoI_cat_a-hlx-sub_euk"/>
</dbReference>
<evidence type="ECO:0000313" key="12">
    <source>
        <dbReference type="Proteomes" id="UP001152803"/>
    </source>
</evidence>
<dbReference type="SUPFAM" id="SSF56741">
    <property type="entry name" value="Eukaryotic DNA topoisomerase I, N-terminal DNA-binding fragment"/>
    <property type="match status" value="1"/>
</dbReference>
<dbReference type="GO" id="GO:0005730">
    <property type="term" value="C:nucleolus"/>
    <property type="evidence" value="ECO:0007669"/>
    <property type="project" value="TreeGrafter"/>
</dbReference>
<feature type="region of interest" description="Disordered" evidence="9">
    <location>
        <begin position="1"/>
        <end position="21"/>
    </location>
</feature>
<dbReference type="Pfam" id="PF14370">
    <property type="entry name" value="Topo_C_assoc"/>
    <property type="match status" value="1"/>
</dbReference>
<feature type="coiled-coil region" evidence="8">
    <location>
        <begin position="625"/>
        <end position="685"/>
    </location>
</feature>
<evidence type="ECO:0000259" key="10">
    <source>
        <dbReference type="SMART" id="SM00435"/>
    </source>
</evidence>
<dbReference type="PANTHER" id="PTHR10290:SF24">
    <property type="entry name" value="DNA TOPOISOMERASE I"/>
    <property type="match status" value="1"/>
</dbReference>
<dbReference type="InterPro" id="IPR013499">
    <property type="entry name" value="TopoI_euk"/>
</dbReference>
<dbReference type="GO" id="GO:0007059">
    <property type="term" value="P:chromosome segregation"/>
    <property type="evidence" value="ECO:0007669"/>
    <property type="project" value="TreeGrafter"/>
</dbReference>
<dbReference type="FunFam" id="1.10.10.41:FF:000001">
    <property type="entry name" value="DNA topoisomerase I"/>
    <property type="match status" value="1"/>
</dbReference>
<keyword evidence="5 7" id="KW-0238">DNA-binding</keyword>
<keyword evidence="8" id="KW-0175">Coiled coil</keyword>
<dbReference type="InterPro" id="IPR036202">
    <property type="entry name" value="TopoI_DNA-bd_euk_N_sf"/>
</dbReference>